<feature type="transmembrane region" description="Helical" evidence="1">
    <location>
        <begin position="745"/>
        <end position="765"/>
    </location>
</feature>
<keyword evidence="1" id="KW-0812">Transmembrane</keyword>
<dbReference type="Proteomes" id="UP000192610">
    <property type="component" value="Unassembled WGS sequence"/>
</dbReference>
<comment type="caution">
    <text evidence="2">The sequence shown here is derived from an EMBL/GenBank/DDBJ whole genome shotgun (WGS) entry which is preliminary data.</text>
</comment>
<feature type="transmembrane region" description="Helical" evidence="1">
    <location>
        <begin position="422"/>
        <end position="439"/>
    </location>
</feature>
<feature type="transmembrane region" description="Helical" evidence="1">
    <location>
        <begin position="470"/>
        <end position="489"/>
    </location>
</feature>
<feature type="transmembrane region" description="Helical" evidence="1">
    <location>
        <begin position="695"/>
        <end position="714"/>
    </location>
</feature>
<feature type="transmembrane region" description="Helical" evidence="1">
    <location>
        <begin position="283"/>
        <end position="303"/>
    </location>
</feature>
<feature type="transmembrane region" description="Helical" evidence="1">
    <location>
        <begin position="166"/>
        <end position="186"/>
    </location>
</feature>
<feature type="transmembrane region" description="Helical" evidence="1">
    <location>
        <begin position="721"/>
        <end position="739"/>
    </location>
</feature>
<keyword evidence="1" id="KW-0472">Membrane</keyword>
<feature type="transmembrane region" description="Helical" evidence="1">
    <location>
        <begin position="193"/>
        <end position="213"/>
    </location>
</feature>
<dbReference type="EMBL" id="LVXG01000023">
    <property type="protein sequence ID" value="OQP47188.1"/>
    <property type="molecule type" value="Genomic_DNA"/>
</dbReference>
<dbReference type="AlphaFoldDB" id="A0A1V9EM17"/>
<feature type="transmembrane region" description="Helical" evidence="1">
    <location>
        <begin position="219"/>
        <end position="238"/>
    </location>
</feature>
<dbReference type="OrthoDB" id="629263at2"/>
<feature type="transmembrane region" description="Helical" evidence="1">
    <location>
        <begin position="518"/>
        <end position="541"/>
    </location>
</feature>
<feature type="transmembrane region" description="Helical" evidence="1">
    <location>
        <begin position="250"/>
        <end position="271"/>
    </location>
</feature>
<keyword evidence="3" id="KW-1185">Reference proteome</keyword>
<accession>A0A1V9EM17</accession>
<protein>
    <submittedName>
        <fullName evidence="2">Uncharacterized protein</fullName>
    </submittedName>
</protein>
<evidence type="ECO:0000313" key="2">
    <source>
        <dbReference type="EMBL" id="OQP47188.1"/>
    </source>
</evidence>
<feature type="transmembrane region" description="Helical" evidence="1">
    <location>
        <begin position="495"/>
        <end position="511"/>
    </location>
</feature>
<sequence>MTDKFSSQIYDKRIAFVSIALAAMLLFISPKGLNPSVEPDKIASINVTALGQKTDSAKASEVWIAQVSNGGVELPLNSIPSQKGWEDKYSALVSYQQQPTSLAIEIEEPNNLEITFSTHPWSGKVKIEEGKKTTIQDLYSSQPGKYKYTSQVTRAQKRKYSPADKIFISIASFLALIFLCYICLLLGKIKNNLFLLNIILCFAVFFSSDYLMLTLFQKQLLLALSIGSCFIMQTIRANKFIAGYLNRKKILLGIPVILYAGFAFVGIRVFFSEYPLTHLINKIAFFSLFCGWLTFMVLLFLYLTDLCKSKIASTNIQINKQTPRATLIKQYLIFGGIMLACWSVYLIAYFPGNMTPDSLDQWRQATGILDYNDAHPVFHTLIIKILISIWRSPAMISLAQIFALVAVCSSFFVYLSKAGIPLIWLVIASLIVGVIPANGIFSVMLWKDILFCTSVLWVTLILTELATDTYIFNYKTTVVFLAISLFAMALLRHNGTFAVYITIAFLFFWAFKKRQKPVLIAVAIALFSVIAFKKVMIPYVLKIREMPSGYTLYMPVHGMAAVKHFEGDFTPEANKFMLDLLPDSIWKNHFDPYSADYYLFWTGTDFLRNLSDIPTSKVLHEYASTFVRNPFIMSKARLNGSELLWDVTMAQGSFNYIYYTNIDSNKAGLKQHPNPILKPVLNHYLEYTEKHFQPVLWRPGIYNILLAILLLSLFSMRKRYLLIFLPLIGTNFSLIVAMTHQSFRYVYYVPLIFGFIWLLAISKIISPAKIKNNTTNL</sequence>
<dbReference type="RefSeq" id="WP_133053953.1">
    <property type="nucleotide sequence ID" value="NZ_LVXG01000023.1"/>
</dbReference>
<gene>
    <name evidence="2" type="ORF">A4H97_06680</name>
</gene>
<feature type="transmembrane region" description="Helical" evidence="1">
    <location>
        <begin position="394"/>
        <end position="415"/>
    </location>
</feature>
<evidence type="ECO:0000256" key="1">
    <source>
        <dbReference type="SAM" id="Phobius"/>
    </source>
</evidence>
<name>A0A1V9EM17_9BACT</name>
<evidence type="ECO:0000313" key="3">
    <source>
        <dbReference type="Proteomes" id="UP000192610"/>
    </source>
</evidence>
<feature type="transmembrane region" description="Helical" evidence="1">
    <location>
        <begin position="12"/>
        <end position="29"/>
    </location>
</feature>
<keyword evidence="1" id="KW-1133">Transmembrane helix</keyword>
<organism evidence="2 3">
    <name type="scientific">Niastella yeongjuensis</name>
    <dbReference type="NCBI Taxonomy" id="354355"/>
    <lineage>
        <taxon>Bacteria</taxon>
        <taxon>Pseudomonadati</taxon>
        <taxon>Bacteroidota</taxon>
        <taxon>Chitinophagia</taxon>
        <taxon>Chitinophagales</taxon>
        <taxon>Chitinophagaceae</taxon>
        <taxon>Niastella</taxon>
    </lineage>
</organism>
<dbReference type="STRING" id="354355.SAMN05660816_01362"/>
<feature type="transmembrane region" description="Helical" evidence="1">
    <location>
        <begin position="331"/>
        <end position="350"/>
    </location>
</feature>
<proteinExistence type="predicted"/>
<reference evidence="3" key="1">
    <citation type="submission" date="2016-04" db="EMBL/GenBank/DDBJ databases">
        <authorList>
            <person name="Chen L."/>
            <person name="Zhuang W."/>
            <person name="Wang G."/>
        </authorList>
    </citation>
    <scope>NUCLEOTIDE SEQUENCE [LARGE SCALE GENOMIC DNA]</scope>
    <source>
        <strain evidence="3">17621</strain>
    </source>
</reference>
<feature type="transmembrane region" description="Helical" evidence="1">
    <location>
        <begin position="445"/>
        <end position="463"/>
    </location>
</feature>